<evidence type="ECO:0008006" key="3">
    <source>
        <dbReference type="Google" id="ProtNLM"/>
    </source>
</evidence>
<evidence type="ECO:0000313" key="2">
    <source>
        <dbReference type="Proteomes" id="UP000298324"/>
    </source>
</evidence>
<dbReference type="EMBL" id="QFGA01000002">
    <property type="protein sequence ID" value="TEB05762.1"/>
    <property type="molecule type" value="Genomic_DNA"/>
</dbReference>
<reference evidence="1 2" key="1">
    <citation type="journal article" date="2018" name="Environ. Microbiol.">
        <title>Novel energy conservation strategies and behaviour of Pelotomaculum schinkii driving syntrophic propionate catabolism.</title>
        <authorList>
            <person name="Hidalgo-Ahumada C.A.P."/>
            <person name="Nobu M.K."/>
            <person name="Narihiro T."/>
            <person name="Tamaki H."/>
            <person name="Liu W.T."/>
            <person name="Kamagata Y."/>
            <person name="Stams A.J.M."/>
            <person name="Imachi H."/>
            <person name="Sousa D.Z."/>
        </authorList>
    </citation>
    <scope>NUCLEOTIDE SEQUENCE [LARGE SCALE GENOMIC DNA]</scope>
    <source>
        <strain evidence="1 2">HH</strain>
    </source>
</reference>
<keyword evidence="2" id="KW-1185">Reference proteome</keyword>
<dbReference type="Proteomes" id="UP000298324">
    <property type="component" value="Unassembled WGS sequence"/>
</dbReference>
<gene>
    <name evidence="1" type="ORF">Psch_02803</name>
</gene>
<comment type="caution">
    <text evidence="1">The sequence shown here is derived from an EMBL/GenBank/DDBJ whole genome shotgun (WGS) entry which is preliminary data.</text>
</comment>
<organism evidence="1 2">
    <name type="scientific">Pelotomaculum schinkii</name>
    <dbReference type="NCBI Taxonomy" id="78350"/>
    <lineage>
        <taxon>Bacteria</taxon>
        <taxon>Bacillati</taxon>
        <taxon>Bacillota</taxon>
        <taxon>Clostridia</taxon>
        <taxon>Eubacteriales</taxon>
        <taxon>Desulfotomaculaceae</taxon>
        <taxon>Pelotomaculum</taxon>
    </lineage>
</organism>
<accession>A0A4Y7RAE5</accession>
<dbReference type="Gene3D" id="3.30.450.20">
    <property type="entry name" value="PAS domain"/>
    <property type="match status" value="1"/>
</dbReference>
<name>A0A4Y7RAE5_9FIRM</name>
<sequence>MHMEDWVRDANVAVTICDPEGIILDMNEKSCQVFAKDGGKLLIGANLLECHPKGARKKLAAMLKDQTVNCYTTEKNGVKKLVYQTPWYRDGQYMGFVEMLIEIPFEIPNYLR</sequence>
<dbReference type="SUPFAM" id="SSF55785">
    <property type="entry name" value="PYP-like sensor domain (PAS domain)"/>
    <property type="match status" value="1"/>
</dbReference>
<protein>
    <recommendedName>
        <fullName evidence="3">Diguanylate cyclase</fullName>
    </recommendedName>
</protein>
<proteinExistence type="predicted"/>
<evidence type="ECO:0000313" key="1">
    <source>
        <dbReference type="EMBL" id="TEB05762.1"/>
    </source>
</evidence>
<dbReference type="InterPro" id="IPR035965">
    <property type="entry name" value="PAS-like_dom_sf"/>
</dbReference>
<dbReference type="AlphaFoldDB" id="A0A4Y7RAE5"/>
<dbReference type="RefSeq" id="WP_243120399.1">
    <property type="nucleotide sequence ID" value="NZ_QFGA01000002.1"/>
</dbReference>